<dbReference type="InterPro" id="IPR011006">
    <property type="entry name" value="CheY-like_superfamily"/>
</dbReference>
<dbReference type="InterPro" id="IPR003594">
    <property type="entry name" value="HATPase_dom"/>
</dbReference>
<feature type="domain" description="Histidine kinase" evidence="8">
    <location>
        <begin position="142"/>
        <end position="360"/>
    </location>
</feature>
<evidence type="ECO:0000256" key="5">
    <source>
        <dbReference type="ARBA" id="ARBA00022777"/>
    </source>
</evidence>
<evidence type="ECO:0000313" key="11">
    <source>
        <dbReference type="Proteomes" id="UP000220828"/>
    </source>
</evidence>
<evidence type="ECO:0000256" key="3">
    <source>
        <dbReference type="ARBA" id="ARBA00022553"/>
    </source>
</evidence>
<dbReference type="PANTHER" id="PTHR43719:SF28">
    <property type="entry name" value="PEROXIDE STRESS-ACTIVATED HISTIDINE KINASE MAK1-RELATED"/>
    <property type="match status" value="1"/>
</dbReference>
<name>A0A2H3KX70_9FLAO</name>
<dbReference type="InterPro" id="IPR036890">
    <property type="entry name" value="HATPase_C_sf"/>
</dbReference>
<dbReference type="Proteomes" id="UP000220828">
    <property type="component" value="Unassembled WGS sequence"/>
</dbReference>
<comment type="catalytic activity">
    <reaction evidence="1">
        <text>ATP + protein L-histidine = ADP + protein N-phospho-L-histidine.</text>
        <dbReference type="EC" id="2.7.13.3"/>
    </reaction>
</comment>
<comment type="caution">
    <text evidence="10">The sequence shown here is derived from an EMBL/GenBank/DDBJ whole genome shotgun (WGS) entry which is preliminary data.</text>
</comment>
<dbReference type="Gene3D" id="3.30.565.10">
    <property type="entry name" value="Histidine kinase-like ATPase, C-terminal domain"/>
    <property type="match status" value="1"/>
</dbReference>
<evidence type="ECO:0000313" key="10">
    <source>
        <dbReference type="EMBL" id="PDS23853.1"/>
    </source>
</evidence>
<dbReference type="CDD" id="cd00082">
    <property type="entry name" value="HisKA"/>
    <property type="match status" value="1"/>
</dbReference>
<dbReference type="PROSITE" id="PS50110">
    <property type="entry name" value="RESPONSE_REGULATORY"/>
    <property type="match status" value="1"/>
</dbReference>
<evidence type="ECO:0000259" key="9">
    <source>
        <dbReference type="PROSITE" id="PS50110"/>
    </source>
</evidence>
<evidence type="ECO:0000256" key="1">
    <source>
        <dbReference type="ARBA" id="ARBA00000085"/>
    </source>
</evidence>
<dbReference type="SMART" id="SM00448">
    <property type="entry name" value="REC"/>
    <property type="match status" value="1"/>
</dbReference>
<protein>
    <recommendedName>
        <fullName evidence="2">histidine kinase</fullName>
        <ecNumber evidence="2">2.7.13.3</ecNumber>
    </recommendedName>
</protein>
<dbReference type="InterPro" id="IPR036097">
    <property type="entry name" value="HisK_dim/P_sf"/>
</dbReference>
<dbReference type="EMBL" id="PCMW01000052">
    <property type="protein sequence ID" value="PDS23853.1"/>
    <property type="molecule type" value="Genomic_DNA"/>
</dbReference>
<dbReference type="PROSITE" id="PS50109">
    <property type="entry name" value="HIS_KIN"/>
    <property type="match status" value="1"/>
</dbReference>
<keyword evidence="4" id="KW-0808">Transferase</keyword>
<dbReference type="PRINTS" id="PR00344">
    <property type="entry name" value="BCTRLSENSOR"/>
</dbReference>
<dbReference type="GO" id="GO:0000155">
    <property type="term" value="F:phosphorelay sensor kinase activity"/>
    <property type="evidence" value="ECO:0007669"/>
    <property type="project" value="InterPro"/>
</dbReference>
<feature type="domain" description="Response regulatory" evidence="9">
    <location>
        <begin position="386"/>
        <end position="505"/>
    </location>
</feature>
<dbReference type="SUPFAM" id="SSF47384">
    <property type="entry name" value="Homodimeric domain of signal transducing histidine kinase"/>
    <property type="match status" value="1"/>
</dbReference>
<dbReference type="SUPFAM" id="SSF52172">
    <property type="entry name" value="CheY-like"/>
    <property type="match status" value="1"/>
</dbReference>
<dbReference type="Pfam" id="PF00072">
    <property type="entry name" value="Response_reg"/>
    <property type="match status" value="1"/>
</dbReference>
<keyword evidence="3 7" id="KW-0597">Phosphoprotein</keyword>
<dbReference type="Gene3D" id="3.40.50.2300">
    <property type="match status" value="1"/>
</dbReference>
<dbReference type="InterPro" id="IPR050956">
    <property type="entry name" value="2C_system_His_kinase"/>
</dbReference>
<dbReference type="SMART" id="SM00387">
    <property type="entry name" value="HATPase_c"/>
    <property type="match status" value="1"/>
</dbReference>
<dbReference type="FunFam" id="1.10.287.130:FF:000001">
    <property type="entry name" value="Two-component sensor histidine kinase"/>
    <property type="match status" value="1"/>
</dbReference>
<dbReference type="InterPro" id="IPR005467">
    <property type="entry name" value="His_kinase_dom"/>
</dbReference>
<dbReference type="RefSeq" id="WP_097554302.1">
    <property type="nucleotide sequence ID" value="NZ_PCMW01000052.1"/>
</dbReference>
<reference evidence="10 11" key="1">
    <citation type="submission" date="2017-09" db="EMBL/GenBank/DDBJ databases">
        <title>Whole genomes of Flavobacteriaceae.</title>
        <authorList>
            <person name="Stine C."/>
            <person name="Li C."/>
            <person name="Tadesse D."/>
        </authorList>
    </citation>
    <scope>NUCLEOTIDE SEQUENCE [LARGE SCALE GENOMIC DNA]</scope>
    <source>
        <strain evidence="10 11">ATCC 35036</strain>
    </source>
</reference>
<evidence type="ECO:0000256" key="2">
    <source>
        <dbReference type="ARBA" id="ARBA00012438"/>
    </source>
</evidence>
<dbReference type="Pfam" id="PF00512">
    <property type="entry name" value="HisKA"/>
    <property type="match status" value="1"/>
</dbReference>
<gene>
    <name evidence="10" type="ORF">B0A77_09695</name>
</gene>
<evidence type="ECO:0000256" key="7">
    <source>
        <dbReference type="PROSITE-ProRule" id="PRU00169"/>
    </source>
</evidence>
<proteinExistence type="predicted"/>
<dbReference type="SUPFAM" id="SSF55874">
    <property type="entry name" value="ATPase domain of HSP90 chaperone/DNA topoisomerase II/histidine kinase"/>
    <property type="match status" value="1"/>
</dbReference>
<dbReference type="OrthoDB" id="1046984at2"/>
<evidence type="ECO:0000256" key="4">
    <source>
        <dbReference type="ARBA" id="ARBA00022679"/>
    </source>
</evidence>
<evidence type="ECO:0000259" key="8">
    <source>
        <dbReference type="PROSITE" id="PS50109"/>
    </source>
</evidence>
<keyword evidence="6" id="KW-0902">Two-component regulatory system</keyword>
<dbReference type="InterPro" id="IPR001789">
    <property type="entry name" value="Sig_transdc_resp-reg_receiver"/>
</dbReference>
<dbReference type="InterPro" id="IPR004358">
    <property type="entry name" value="Sig_transdc_His_kin-like_C"/>
</dbReference>
<dbReference type="Gene3D" id="1.10.287.130">
    <property type="match status" value="1"/>
</dbReference>
<dbReference type="EC" id="2.7.13.3" evidence="2"/>
<feature type="modified residue" description="4-aspartylphosphate" evidence="7">
    <location>
        <position position="436"/>
    </location>
</feature>
<dbReference type="SMART" id="SM00388">
    <property type="entry name" value="HisKA"/>
    <property type="match status" value="1"/>
</dbReference>
<dbReference type="Pfam" id="PF02518">
    <property type="entry name" value="HATPase_c"/>
    <property type="match status" value="1"/>
</dbReference>
<dbReference type="InterPro" id="IPR003661">
    <property type="entry name" value="HisK_dim/P_dom"/>
</dbReference>
<evidence type="ECO:0000256" key="6">
    <source>
        <dbReference type="ARBA" id="ARBA00023012"/>
    </source>
</evidence>
<organism evidence="10 11">
    <name type="scientific">Flavobacterium branchiophilum</name>
    <dbReference type="NCBI Taxonomy" id="55197"/>
    <lineage>
        <taxon>Bacteria</taxon>
        <taxon>Pseudomonadati</taxon>
        <taxon>Bacteroidota</taxon>
        <taxon>Flavobacteriia</taxon>
        <taxon>Flavobacteriales</taxon>
        <taxon>Flavobacteriaceae</taxon>
        <taxon>Flavobacterium</taxon>
    </lineage>
</organism>
<accession>A0A2H3KX70</accession>
<dbReference type="AlphaFoldDB" id="A0A2H3KX70"/>
<sequence length="511" mass="58533">MIDEIKNQYLSKITQVILLDKSGQILESDDILFKASKTTCIAELHPFFEIIIQSIKENYDNIVFNCIHLEIDQTKGSYDIILNNSQNNANPFIIIVDFTEHYESFQSIAQEKNESVLSFHYEKIKNDQLLAEKKFKDKFIANISHDLRTPVAAILGFLELFEKVNINTSQRDIIQTINKTSLHLKGLVDDLLDISKIESGEFILKNKPLDLKDMFNQLEKIYLLKAAAKNIDLTFDIEEKIPKNIIADRVKLFQIFTNLLDNAIKFTDEGSVKLMVKENFRSSDNLSLNVQVLDTGIGIPIRNRNKIFESFTKLHSKNIDGLGIGLSIVYKIVQLMNGSIKIQSIRKKGTIIEANIQLKIDVQVYSRVKPKELKEYTNADFKRKYNILIADNSEINQLLIMKILVNHGGFYFDIAENGLQAVDLFEKNDYDCILMDVDMPFLDGIEASKMIKNHEDIKKSKTPIIALSANPNDTEKLICKSIGIKNYLTRPHTKDELFESLYKALKIKALK</sequence>
<dbReference type="PANTHER" id="PTHR43719">
    <property type="entry name" value="TWO-COMPONENT HISTIDINE KINASE"/>
    <property type="match status" value="1"/>
</dbReference>
<keyword evidence="5" id="KW-0418">Kinase</keyword>
<dbReference type="CDD" id="cd17546">
    <property type="entry name" value="REC_hyHK_CKI1_RcsC-like"/>
    <property type="match status" value="1"/>
</dbReference>